<protein>
    <submittedName>
        <fullName evidence="1">Uncharacterized protein</fullName>
    </submittedName>
</protein>
<dbReference type="AlphaFoldDB" id="A0A640UWK1"/>
<keyword evidence="2" id="KW-1185">Reference proteome</keyword>
<sequence length="138" mass="15483">MRVVALRRARHGCVVSRLRASMVIIVARTCPHVTISQRWGALTNRTRRAILGTRRRSDPGFEAWIADEEGSIGVRHWRRAFGRRRAMGVEKNNEEFLRCGGHDLPEGEDRYHGAEPVSGNSLWTSVCQVATLTLCAAC</sequence>
<evidence type="ECO:0000313" key="2">
    <source>
        <dbReference type="Proteomes" id="UP000431826"/>
    </source>
</evidence>
<comment type="caution">
    <text evidence="1">The sequence shown here is derived from an EMBL/GenBank/DDBJ whole genome shotgun (WGS) entry which is preliminary data.</text>
</comment>
<dbReference type="Proteomes" id="UP000431826">
    <property type="component" value="Unassembled WGS sequence"/>
</dbReference>
<organism evidence="1 2">
    <name type="scientific">Streptomyces tubercidicus</name>
    <dbReference type="NCBI Taxonomy" id="47759"/>
    <lineage>
        <taxon>Bacteria</taxon>
        <taxon>Bacillati</taxon>
        <taxon>Actinomycetota</taxon>
        <taxon>Actinomycetes</taxon>
        <taxon>Kitasatosporales</taxon>
        <taxon>Streptomycetaceae</taxon>
        <taxon>Streptomyces</taxon>
    </lineage>
</organism>
<accession>A0A640UWK1</accession>
<name>A0A640UWK1_9ACTN</name>
<reference evidence="1 2" key="1">
    <citation type="submission" date="2019-12" db="EMBL/GenBank/DDBJ databases">
        <title>Whole genome shotgun sequence of Streptomyces tubercidicus NBRC 13090.</title>
        <authorList>
            <person name="Ichikawa N."/>
            <person name="Kimura A."/>
            <person name="Kitahashi Y."/>
            <person name="Komaki H."/>
            <person name="Tamura T."/>
        </authorList>
    </citation>
    <scope>NUCLEOTIDE SEQUENCE [LARGE SCALE GENOMIC DNA]</scope>
    <source>
        <strain evidence="1 2">NBRC 13090</strain>
    </source>
</reference>
<dbReference type="EMBL" id="BLIR01000001">
    <property type="protein sequence ID" value="GFE39081.1"/>
    <property type="molecule type" value="Genomic_DNA"/>
</dbReference>
<gene>
    <name evidence="1" type="ORF">Stube_37540</name>
</gene>
<evidence type="ECO:0000313" key="1">
    <source>
        <dbReference type="EMBL" id="GFE39081.1"/>
    </source>
</evidence>
<proteinExistence type="predicted"/>